<feature type="compositionally biased region" description="Basic and acidic residues" evidence="4">
    <location>
        <begin position="345"/>
        <end position="359"/>
    </location>
</feature>
<protein>
    <submittedName>
        <fullName evidence="6">Substrate-binding domain-containing protein</fullName>
    </submittedName>
</protein>
<evidence type="ECO:0000256" key="3">
    <source>
        <dbReference type="ARBA" id="ARBA00023163"/>
    </source>
</evidence>
<evidence type="ECO:0000259" key="5">
    <source>
        <dbReference type="PROSITE" id="PS50932"/>
    </source>
</evidence>
<dbReference type="InterPro" id="IPR028082">
    <property type="entry name" value="Peripla_BP_I"/>
</dbReference>
<dbReference type="InterPro" id="IPR000843">
    <property type="entry name" value="HTH_LacI"/>
</dbReference>
<dbReference type="Pfam" id="PF00356">
    <property type="entry name" value="LacI"/>
    <property type="match status" value="1"/>
</dbReference>
<evidence type="ECO:0000313" key="7">
    <source>
        <dbReference type="Proteomes" id="UP000469385"/>
    </source>
</evidence>
<dbReference type="GO" id="GO:0000976">
    <property type="term" value="F:transcription cis-regulatory region binding"/>
    <property type="evidence" value="ECO:0007669"/>
    <property type="project" value="TreeGrafter"/>
</dbReference>
<gene>
    <name evidence="6" type="ORF">GON04_21265</name>
</gene>
<dbReference type="InterPro" id="IPR010982">
    <property type="entry name" value="Lambda_DNA-bd_dom_sf"/>
</dbReference>
<evidence type="ECO:0000256" key="4">
    <source>
        <dbReference type="SAM" id="MobiDB-lite"/>
    </source>
</evidence>
<dbReference type="PANTHER" id="PTHR30146:SF147">
    <property type="entry name" value="HTH-TYPE TRANSCRIPTIONAL REGULATOR DEGA"/>
    <property type="match status" value="1"/>
</dbReference>
<name>A0A6N8J159_9BURK</name>
<dbReference type="PROSITE" id="PS00356">
    <property type="entry name" value="HTH_LACI_1"/>
    <property type="match status" value="1"/>
</dbReference>
<reference evidence="6 7" key="1">
    <citation type="submission" date="2019-12" db="EMBL/GenBank/DDBJ databases">
        <authorList>
            <person name="Huq M.A."/>
        </authorList>
    </citation>
    <scope>NUCLEOTIDE SEQUENCE [LARGE SCALE GENOMIC DNA]</scope>
    <source>
        <strain evidence="6 7">MAH-25</strain>
    </source>
</reference>
<dbReference type="EMBL" id="WSEL01000009">
    <property type="protein sequence ID" value="MVQ32003.1"/>
    <property type="molecule type" value="Genomic_DNA"/>
</dbReference>
<dbReference type="SMART" id="SM00354">
    <property type="entry name" value="HTH_LACI"/>
    <property type="match status" value="1"/>
</dbReference>
<dbReference type="GO" id="GO:0003700">
    <property type="term" value="F:DNA-binding transcription factor activity"/>
    <property type="evidence" value="ECO:0007669"/>
    <property type="project" value="TreeGrafter"/>
</dbReference>
<dbReference type="Pfam" id="PF13377">
    <property type="entry name" value="Peripla_BP_3"/>
    <property type="match status" value="1"/>
</dbReference>
<accession>A0A6N8J159</accession>
<dbReference type="Gene3D" id="1.10.260.40">
    <property type="entry name" value="lambda repressor-like DNA-binding domains"/>
    <property type="match status" value="1"/>
</dbReference>
<keyword evidence="1" id="KW-0805">Transcription regulation</keyword>
<comment type="caution">
    <text evidence="6">The sequence shown here is derived from an EMBL/GenBank/DDBJ whole genome shotgun (WGS) entry which is preliminary data.</text>
</comment>
<dbReference type="CDD" id="cd01392">
    <property type="entry name" value="HTH_LacI"/>
    <property type="match status" value="1"/>
</dbReference>
<dbReference type="AlphaFoldDB" id="A0A6N8J159"/>
<dbReference type="RefSeq" id="WP_157399998.1">
    <property type="nucleotide sequence ID" value="NZ_WSEL01000009.1"/>
</dbReference>
<organism evidence="6 7">
    <name type="scientific">Ramlibacter pinisoli</name>
    <dbReference type="NCBI Taxonomy" id="2682844"/>
    <lineage>
        <taxon>Bacteria</taxon>
        <taxon>Pseudomonadati</taxon>
        <taxon>Pseudomonadota</taxon>
        <taxon>Betaproteobacteria</taxon>
        <taxon>Burkholderiales</taxon>
        <taxon>Comamonadaceae</taxon>
        <taxon>Ramlibacter</taxon>
    </lineage>
</organism>
<keyword evidence="3" id="KW-0804">Transcription</keyword>
<dbReference type="PROSITE" id="PS50932">
    <property type="entry name" value="HTH_LACI_2"/>
    <property type="match status" value="1"/>
</dbReference>
<dbReference type="SUPFAM" id="SSF47413">
    <property type="entry name" value="lambda repressor-like DNA-binding domains"/>
    <property type="match status" value="1"/>
</dbReference>
<keyword evidence="7" id="KW-1185">Reference proteome</keyword>
<evidence type="ECO:0000256" key="1">
    <source>
        <dbReference type="ARBA" id="ARBA00023015"/>
    </source>
</evidence>
<keyword evidence="2" id="KW-0238">DNA-binding</keyword>
<dbReference type="Gene3D" id="3.40.50.2300">
    <property type="match status" value="2"/>
</dbReference>
<evidence type="ECO:0000256" key="2">
    <source>
        <dbReference type="ARBA" id="ARBA00023125"/>
    </source>
</evidence>
<feature type="region of interest" description="Disordered" evidence="4">
    <location>
        <begin position="314"/>
        <end position="359"/>
    </location>
</feature>
<sequence length="359" mass="38594">MPTIQDVALHAKVSVSTVSNVLNGRTDRMRAETLARVEAAIAELQFRPSKLAQQLKTGQTPLLGLLVPSMTNPMYGYIAREIESYAQEHFGYRLLIGSTYRDRDKESAFFEDLSAQGVRRVIVISSLADERHFESAVERGMTVVSYDRGATPGKLSRVGHVMPDNFEAARIATRHLISHGHERLAFATVAGMTMSRSAKIDGFHAAAEEAGLKGKVLDGGPLDEYGDAVIAEVGRATAHQIAALGQRPTGIVALNDLMAMGLMAGLRETGLEVPRDVSVVGIDGLYLSGLSNPGLTTVPLPVKTMARAMVERAMRADAPPESAESDQVFAPEPLVQRESVAAPPDRQRAARVPEEGTAS</sequence>
<evidence type="ECO:0000313" key="6">
    <source>
        <dbReference type="EMBL" id="MVQ32003.1"/>
    </source>
</evidence>
<proteinExistence type="predicted"/>
<dbReference type="InterPro" id="IPR046335">
    <property type="entry name" value="LacI/GalR-like_sensor"/>
</dbReference>
<feature type="domain" description="HTH lacI-type" evidence="5">
    <location>
        <begin position="2"/>
        <end position="57"/>
    </location>
</feature>
<dbReference type="Proteomes" id="UP000469385">
    <property type="component" value="Unassembled WGS sequence"/>
</dbReference>
<dbReference type="PANTHER" id="PTHR30146">
    <property type="entry name" value="LACI-RELATED TRANSCRIPTIONAL REPRESSOR"/>
    <property type="match status" value="1"/>
</dbReference>
<dbReference type="SUPFAM" id="SSF53822">
    <property type="entry name" value="Periplasmic binding protein-like I"/>
    <property type="match status" value="1"/>
</dbReference>